<dbReference type="RefSeq" id="WP_167227747.1">
    <property type="nucleotide sequence ID" value="NZ_VUYU01000015.1"/>
</dbReference>
<keyword evidence="1" id="KW-0732">Signal</keyword>
<comment type="caution">
    <text evidence="3">The sequence shown here is derived from an EMBL/GenBank/DDBJ whole genome shotgun (WGS) entry which is preliminary data.</text>
</comment>
<sequence>MFISTNWFRRILVAALTMPALAMAAANSDVPEVQLVIDATAASEPVMVDDWLPVAPDRCGQQCHAERIDTPSPVPEPDTYALMLVGLGMVAAAARRAVSVGANRTVSSSERHGGAKLPFNN</sequence>
<evidence type="ECO:0000313" key="3">
    <source>
        <dbReference type="EMBL" id="NHZ36015.1"/>
    </source>
</evidence>
<reference evidence="3 4" key="1">
    <citation type="submission" date="2019-09" db="EMBL/GenBank/DDBJ databases">
        <title>Taxonomy of Antarctic Massilia spp.: description of Massilia rubra sp. nov., Massilia aquatica sp. nov., Massilia mucilaginosa sp. nov., Massilia frigida sp. nov. isolated from streams, lakes and regoliths.</title>
        <authorList>
            <person name="Holochova P."/>
            <person name="Sedlacek I."/>
            <person name="Kralova S."/>
            <person name="Maslanova I."/>
            <person name="Busse H.-J."/>
            <person name="Stankova E."/>
            <person name="Vrbovska V."/>
            <person name="Kovarovic V."/>
            <person name="Bartak M."/>
            <person name="Svec P."/>
            <person name="Pantucek R."/>
        </authorList>
    </citation>
    <scope>NUCLEOTIDE SEQUENCE [LARGE SCALE GENOMIC DNA]</scope>
    <source>
        <strain evidence="3 4">CCM 8692</strain>
    </source>
</reference>
<gene>
    <name evidence="3" type="ORF">F0185_20820</name>
</gene>
<dbReference type="InterPro" id="IPR013424">
    <property type="entry name" value="Ice-binding_C"/>
</dbReference>
<dbReference type="EMBL" id="VUYU01000015">
    <property type="protein sequence ID" value="NHZ36015.1"/>
    <property type="molecule type" value="Genomic_DNA"/>
</dbReference>
<keyword evidence="4" id="KW-1185">Reference proteome</keyword>
<dbReference type="Pfam" id="PF07589">
    <property type="entry name" value="PEP-CTERM"/>
    <property type="match status" value="1"/>
</dbReference>
<feature type="signal peptide" evidence="1">
    <location>
        <begin position="1"/>
        <end position="24"/>
    </location>
</feature>
<name>A0ABX0LUI4_9BURK</name>
<evidence type="ECO:0000256" key="1">
    <source>
        <dbReference type="SAM" id="SignalP"/>
    </source>
</evidence>
<accession>A0ABX0LUI4</accession>
<feature type="domain" description="Ice-binding protein C-terminal" evidence="2">
    <location>
        <begin position="73"/>
        <end position="96"/>
    </location>
</feature>
<evidence type="ECO:0000259" key="2">
    <source>
        <dbReference type="Pfam" id="PF07589"/>
    </source>
</evidence>
<feature type="chain" id="PRO_5046284828" evidence="1">
    <location>
        <begin position="25"/>
        <end position="121"/>
    </location>
</feature>
<dbReference type="NCBIfam" id="TIGR02595">
    <property type="entry name" value="PEP_CTERM"/>
    <property type="match status" value="1"/>
</dbReference>
<protein>
    <submittedName>
        <fullName evidence="3">PEP-CTERM sorting domain-containing protein</fullName>
    </submittedName>
</protein>
<proteinExistence type="predicted"/>
<evidence type="ECO:0000313" key="4">
    <source>
        <dbReference type="Proteomes" id="UP000785613"/>
    </source>
</evidence>
<organism evidence="3 4">
    <name type="scientific">Massilia rubra</name>
    <dbReference type="NCBI Taxonomy" id="2607910"/>
    <lineage>
        <taxon>Bacteria</taxon>
        <taxon>Pseudomonadati</taxon>
        <taxon>Pseudomonadota</taxon>
        <taxon>Betaproteobacteria</taxon>
        <taxon>Burkholderiales</taxon>
        <taxon>Oxalobacteraceae</taxon>
        <taxon>Telluria group</taxon>
        <taxon>Massilia</taxon>
    </lineage>
</organism>
<dbReference type="Proteomes" id="UP000785613">
    <property type="component" value="Unassembled WGS sequence"/>
</dbReference>